<dbReference type="AlphaFoldDB" id="A0A078J7V6"/>
<name>A0A078J7V6_BRANA</name>
<proteinExistence type="predicted"/>
<gene>
    <name evidence="1" type="primary">BnaAnng18350D</name>
    <name evidence="1" type="ORF">GSBRNA2T00037696001</name>
</gene>
<protein>
    <submittedName>
        <fullName evidence="1">BnaAnng18350D protein</fullName>
    </submittedName>
</protein>
<accession>A0A078J7V6</accession>
<reference evidence="1 2" key="1">
    <citation type="journal article" date="2014" name="Science">
        <title>Plant genetics. Early allopolyploid evolution in the post-Neolithic Brassica napus oilseed genome.</title>
        <authorList>
            <person name="Chalhoub B."/>
            <person name="Denoeud F."/>
            <person name="Liu S."/>
            <person name="Parkin I.A."/>
            <person name="Tang H."/>
            <person name="Wang X."/>
            <person name="Chiquet J."/>
            <person name="Belcram H."/>
            <person name="Tong C."/>
            <person name="Samans B."/>
            <person name="Correa M."/>
            <person name="Da Silva C."/>
            <person name="Just J."/>
            <person name="Falentin C."/>
            <person name="Koh C.S."/>
            <person name="Le Clainche I."/>
            <person name="Bernard M."/>
            <person name="Bento P."/>
            <person name="Noel B."/>
            <person name="Labadie K."/>
            <person name="Alberti A."/>
            <person name="Charles M."/>
            <person name="Arnaud D."/>
            <person name="Guo H."/>
            <person name="Daviaud C."/>
            <person name="Alamery S."/>
            <person name="Jabbari K."/>
            <person name="Zhao M."/>
            <person name="Edger P.P."/>
            <person name="Chelaifa H."/>
            <person name="Tack D."/>
            <person name="Lassalle G."/>
            <person name="Mestiri I."/>
            <person name="Schnel N."/>
            <person name="Le Paslier M.C."/>
            <person name="Fan G."/>
            <person name="Renault V."/>
            <person name="Bayer P.E."/>
            <person name="Golicz A.A."/>
            <person name="Manoli S."/>
            <person name="Lee T.H."/>
            <person name="Thi V.H."/>
            <person name="Chalabi S."/>
            <person name="Hu Q."/>
            <person name="Fan C."/>
            <person name="Tollenaere R."/>
            <person name="Lu Y."/>
            <person name="Battail C."/>
            <person name="Shen J."/>
            <person name="Sidebottom C.H."/>
            <person name="Wang X."/>
            <person name="Canaguier A."/>
            <person name="Chauveau A."/>
            <person name="Berard A."/>
            <person name="Deniot G."/>
            <person name="Guan M."/>
            <person name="Liu Z."/>
            <person name="Sun F."/>
            <person name="Lim Y.P."/>
            <person name="Lyons E."/>
            <person name="Town C.D."/>
            <person name="Bancroft I."/>
            <person name="Wang X."/>
            <person name="Meng J."/>
            <person name="Ma J."/>
            <person name="Pires J.C."/>
            <person name="King G.J."/>
            <person name="Brunel D."/>
            <person name="Delourme R."/>
            <person name="Renard M."/>
            <person name="Aury J.M."/>
            <person name="Adams K.L."/>
            <person name="Batley J."/>
            <person name="Snowdon R.J."/>
            <person name="Tost J."/>
            <person name="Edwards D."/>
            <person name="Zhou Y."/>
            <person name="Hua W."/>
            <person name="Sharpe A.G."/>
            <person name="Paterson A.H."/>
            <person name="Guan C."/>
            <person name="Wincker P."/>
        </authorList>
    </citation>
    <scope>NUCLEOTIDE SEQUENCE [LARGE SCALE GENOMIC DNA]</scope>
    <source>
        <strain evidence="2">cv. Darmor-bzh</strain>
    </source>
</reference>
<evidence type="ECO:0000313" key="2">
    <source>
        <dbReference type="Proteomes" id="UP000028999"/>
    </source>
</evidence>
<evidence type="ECO:0000313" key="1">
    <source>
        <dbReference type="EMBL" id="CDY62867.1"/>
    </source>
</evidence>
<dbReference type="PaxDb" id="3708-A0A078J7V6"/>
<organism evidence="1 2">
    <name type="scientific">Brassica napus</name>
    <name type="common">Rape</name>
    <dbReference type="NCBI Taxonomy" id="3708"/>
    <lineage>
        <taxon>Eukaryota</taxon>
        <taxon>Viridiplantae</taxon>
        <taxon>Streptophyta</taxon>
        <taxon>Embryophyta</taxon>
        <taxon>Tracheophyta</taxon>
        <taxon>Spermatophyta</taxon>
        <taxon>Magnoliopsida</taxon>
        <taxon>eudicotyledons</taxon>
        <taxon>Gunneridae</taxon>
        <taxon>Pentapetalae</taxon>
        <taxon>rosids</taxon>
        <taxon>malvids</taxon>
        <taxon>Brassicales</taxon>
        <taxon>Brassicaceae</taxon>
        <taxon>Brassiceae</taxon>
        <taxon>Brassica</taxon>
    </lineage>
</organism>
<dbReference type="Proteomes" id="UP000028999">
    <property type="component" value="Unassembled WGS sequence"/>
</dbReference>
<keyword evidence="2" id="KW-1185">Reference proteome</keyword>
<sequence length="17" mass="1852">MHDSSACQKPAPRPDVI</sequence>
<dbReference type="EMBL" id="LK034209">
    <property type="protein sequence ID" value="CDY62867.1"/>
    <property type="molecule type" value="Genomic_DNA"/>
</dbReference>